<accession>A0A3S0ZYF7</accession>
<dbReference type="GO" id="GO:0003712">
    <property type="term" value="F:transcription coregulator activity"/>
    <property type="evidence" value="ECO:0007669"/>
    <property type="project" value="InterPro"/>
</dbReference>
<dbReference type="InterPro" id="IPR019087">
    <property type="entry name" value="Med15_N"/>
</dbReference>
<keyword evidence="2" id="KW-0805">Transcription regulation</keyword>
<dbReference type="EMBL" id="RQTK01000048">
    <property type="protein sequence ID" value="RUS89767.1"/>
    <property type="molecule type" value="Genomic_DNA"/>
</dbReference>
<dbReference type="Pfam" id="PF09606">
    <property type="entry name" value="Med15_N"/>
    <property type="match status" value="1"/>
</dbReference>
<feature type="region of interest" description="Disordered" evidence="3">
    <location>
        <begin position="97"/>
        <end position="127"/>
    </location>
</feature>
<feature type="domain" description="Mediator of RNA polymerase II transcription subunit 15 N-terminal" evidence="4">
    <location>
        <begin position="31"/>
        <end position="99"/>
    </location>
</feature>
<sequence>MADTENEVQVVSDDPQEPVKPMEPEEETVDTEEWKMEKYRIKVVERIQDEITKTESEVTKTATELEEFAYNKAVSKRTYLDFIARILVYVAQFNEKKEEKARAEEKGNAEESETVKQEDESQETTDS</sequence>
<keyword evidence="6" id="KW-1185">Reference proteome</keyword>
<dbReference type="OrthoDB" id="10055322at2759"/>
<evidence type="ECO:0000313" key="5">
    <source>
        <dbReference type="EMBL" id="RUS89767.1"/>
    </source>
</evidence>
<comment type="caution">
    <text evidence="5">The sequence shown here is derived from an EMBL/GenBank/DDBJ whole genome shotgun (WGS) entry which is preliminary data.</text>
</comment>
<name>A0A3S0ZYF7_ELYCH</name>
<evidence type="ECO:0000256" key="2">
    <source>
        <dbReference type="RuleBase" id="RU364148"/>
    </source>
</evidence>
<dbReference type="AlphaFoldDB" id="A0A3S0ZYF7"/>
<evidence type="ECO:0000259" key="4">
    <source>
        <dbReference type="Pfam" id="PF09606"/>
    </source>
</evidence>
<comment type="similarity">
    <text evidence="2">Belongs to the Mediator complex subunit 15 family.</text>
</comment>
<organism evidence="5 6">
    <name type="scientific">Elysia chlorotica</name>
    <name type="common">Eastern emerald elysia</name>
    <name type="synonym">Sea slug</name>
    <dbReference type="NCBI Taxonomy" id="188477"/>
    <lineage>
        <taxon>Eukaryota</taxon>
        <taxon>Metazoa</taxon>
        <taxon>Spiralia</taxon>
        <taxon>Lophotrochozoa</taxon>
        <taxon>Mollusca</taxon>
        <taxon>Gastropoda</taxon>
        <taxon>Heterobranchia</taxon>
        <taxon>Euthyneura</taxon>
        <taxon>Panpulmonata</taxon>
        <taxon>Sacoglossa</taxon>
        <taxon>Placobranchoidea</taxon>
        <taxon>Plakobranchidae</taxon>
        <taxon>Elysia</taxon>
    </lineage>
</organism>
<proteinExistence type="inferred from homology"/>
<evidence type="ECO:0000256" key="1">
    <source>
        <dbReference type="ARBA" id="ARBA00023242"/>
    </source>
</evidence>
<evidence type="ECO:0000256" key="3">
    <source>
        <dbReference type="SAM" id="MobiDB-lite"/>
    </source>
</evidence>
<feature type="region of interest" description="Disordered" evidence="3">
    <location>
        <begin position="1"/>
        <end position="32"/>
    </location>
</feature>
<dbReference type="InterPro" id="IPR036529">
    <property type="entry name" value="KIX_dom_sf"/>
</dbReference>
<gene>
    <name evidence="2" type="primary">MED15</name>
    <name evidence="5" type="ORF">EGW08_002470</name>
</gene>
<protein>
    <recommendedName>
        <fullName evidence="2">Mediator of RNA polymerase II transcription subunit 15</fullName>
    </recommendedName>
    <alternativeName>
        <fullName evidence="2">Mediator complex subunit 15</fullName>
    </alternativeName>
</protein>
<keyword evidence="1 2" id="KW-0539">Nucleus</keyword>
<keyword evidence="2" id="KW-0804">Transcription</keyword>
<keyword evidence="2" id="KW-0010">Activator</keyword>
<dbReference type="GO" id="GO:0005634">
    <property type="term" value="C:nucleus"/>
    <property type="evidence" value="ECO:0007669"/>
    <property type="project" value="UniProtKB-SubCell"/>
</dbReference>
<dbReference type="Gene3D" id="1.10.246.20">
    <property type="entry name" value="Coactivator CBP, KIX domain"/>
    <property type="match status" value="1"/>
</dbReference>
<feature type="compositionally biased region" description="Basic and acidic residues" evidence="3">
    <location>
        <begin position="97"/>
        <end position="119"/>
    </location>
</feature>
<comment type="function">
    <text evidence="2">Component of the Mediator complex, a coactivator involved in the regulated transcription of nearly all RNA polymerase II-dependent genes. Mediator functions as a bridge to convey information from gene-specific regulatory proteins to the basal RNA polymerase II transcription machinery. Mediator is recruited to promoters by direct interactions with regulatory proteins and serves as a scaffold for the assembly of a functional preinitiation complex with RNA polymerase II and the general transcription factors.</text>
</comment>
<evidence type="ECO:0000313" key="6">
    <source>
        <dbReference type="Proteomes" id="UP000271974"/>
    </source>
</evidence>
<dbReference type="GO" id="GO:0006355">
    <property type="term" value="P:regulation of DNA-templated transcription"/>
    <property type="evidence" value="ECO:0007669"/>
    <property type="project" value="InterPro"/>
</dbReference>
<reference evidence="5 6" key="1">
    <citation type="submission" date="2019-01" db="EMBL/GenBank/DDBJ databases">
        <title>A draft genome assembly of the solar-powered sea slug Elysia chlorotica.</title>
        <authorList>
            <person name="Cai H."/>
            <person name="Li Q."/>
            <person name="Fang X."/>
            <person name="Li J."/>
            <person name="Curtis N.E."/>
            <person name="Altenburger A."/>
            <person name="Shibata T."/>
            <person name="Feng M."/>
            <person name="Maeda T."/>
            <person name="Schwartz J.A."/>
            <person name="Shigenobu S."/>
            <person name="Lundholm N."/>
            <person name="Nishiyama T."/>
            <person name="Yang H."/>
            <person name="Hasebe M."/>
            <person name="Li S."/>
            <person name="Pierce S.K."/>
            <person name="Wang J."/>
        </authorList>
    </citation>
    <scope>NUCLEOTIDE SEQUENCE [LARGE SCALE GENOMIC DNA]</scope>
    <source>
        <strain evidence="5">EC2010</strain>
        <tissue evidence="5">Whole organism of an adult</tissue>
    </source>
</reference>
<comment type="subunit">
    <text evidence="2">Component of the Mediator complex.</text>
</comment>
<dbReference type="Proteomes" id="UP000271974">
    <property type="component" value="Unassembled WGS sequence"/>
</dbReference>
<comment type="subcellular location">
    <subcellularLocation>
        <location evidence="2">Nucleus</location>
    </subcellularLocation>
</comment>